<dbReference type="EMBL" id="CP026520">
    <property type="protein sequence ID" value="QAV17255.1"/>
    <property type="molecule type" value="Genomic_DNA"/>
</dbReference>
<reference evidence="3 4" key="1">
    <citation type="submission" date="2018-01" db="EMBL/GenBank/DDBJ databases">
        <title>The whole genome sequencing and assembly of Paenibacillus chitinolyticus KCCM 41400 strain.</title>
        <authorList>
            <person name="Kim J.-Y."/>
            <person name="Park M.-K."/>
            <person name="Lee Y.-J."/>
            <person name="Yi H."/>
            <person name="Bahn Y.-S."/>
            <person name="Kim J.F."/>
            <person name="Lee D.-W."/>
        </authorList>
    </citation>
    <scope>NUCLEOTIDE SEQUENCE [LARGE SCALE GENOMIC DNA]</scope>
    <source>
        <strain evidence="3 4">KCCM 41400</strain>
    </source>
</reference>
<feature type="chain" id="PRO_5019308579" evidence="1">
    <location>
        <begin position="26"/>
        <end position="229"/>
    </location>
</feature>
<dbReference type="GeneID" id="95374385"/>
<gene>
    <name evidence="2" type="ORF">M5X16_06855</name>
    <name evidence="3" type="ORF">PC41400_06085</name>
</gene>
<name>A0A410WSA2_9BACL</name>
<dbReference type="AlphaFoldDB" id="A0A410WSA2"/>
<feature type="signal peptide" evidence="1">
    <location>
        <begin position="1"/>
        <end position="25"/>
    </location>
</feature>
<evidence type="ECO:0000313" key="5">
    <source>
        <dbReference type="Proteomes" id="UP001527202"/>
    </source>
</evidence>
<sequence length="229" mass="25082">MKKISIFMLSVSLVLMFVFSSSGFAAPIDNKVKFEQYLYNLDKSDPLVSEQIQKYNKLSETEKSRLVELIYDPNVTKQAFDSMKTVALGRSTSISNGEVVIQSKVEESSNKKRAITTASEESYWGSYSWTMTFLGIDLTTLKTKVFYTIDGNNNVLSADTAVNSHWNIDPLVIVSDGVSSAYKSGGYAYGNGPFTVYGTATLGFISASVSVIVKSKPGDTTGWKESAIT</sequence>
<evidence type="ECO:0000313" key="4">
    <source>
        <dbReference type="Proteomes" id="UP000288943"/>
    </source>
</evidence>
<accession>A0A410WSA2</accession>
<organism evidence="3 4">
    <name type="scientific">Paenibacillus chitinolyticus</name>
    <dbReference type="NCBI Taxonomy" id="79263"/>
    <lineage>
        <taxon>Bacteria</taxon>
        <taxon>Bacillati</taxon>
        <taxon>Bacillota</taxon>
        <taxon>Bacilli</taxon>
        <taxon>Bacillales</taxon>
        <taxon>Paenibacillaceae</taxon>
        <taxon>Paenibacillus</taxon>
    </lineage>
</organism>
<dbReference type="Proteomes" id="UP000288943">
    <property type="component" value="Chromosome"/>
</dbReference>
<keyword evidence="1" id="KW-0732">Signal</keyword>
<keyword evidence="5" id="KW-1185">Reference proteome</keyword>
<evidence type="ECO:0000313" key="2">
    <source>
        <dbReference type="EMBL" id="MCY9595483.1"/>
    </source>
</evidence>
<reference evidence="2 5" key="2">
    <citation type="submission" date="2022-05" db="EMBL/GenBank/DDBJ databases">
        <title>Genome Sequencing of Bee-Associated Microbes.</title>
        <authorList>
            <person name="Dunlap C."/>
        </authorList>
    </citation>
    <scope>NUCLEOTIDE SEQUENCE [LARGE SCALE GENOMIC DNA]</scope>
    <source>
        <strain evidence="2 5">NRRL B-23120</strain>
    </source>
</reference>
<dbReference type="EMBL" id="JAMDMJ010000008">
    <property type="protein sequence ID" value="MCY9595483.1"/>
    <property type="molecule type" value="Genomic_DNA"/>
</dbReference>
<dbReference type="RefSeq" id="WP_042229722.1">
    <property type="nucleotide sequence ID" value="NZ_BQWH01000004.1"/>
</dbReference>
<evidence type="ECO:0000256" key="1">
    <source>
        <dbReference type="SAM" id="SignalP"/>
    </source>
</evidence>
<dbReference type="Proteomes" id="UP001527202">
    <property type="component" value="Unassembled WGS sequence"/>
</dbReference>
<protein>
    <submittedName>
        <fullName evidence="3">Uncharacterized protein</fullName>
    </submittedName>
</protein>
<dbReference type="KEGG" id="pchi:PC41400_06085"/>
<proteinExistence type="predicted"/>
<evidence type="ECO:0000313" key="3">
    <source>
        <dbReference type="EMBL" id="QAV17255.1"/>
    </source>
</evidence>